<keyword evidence="3" id="KW-0175">Coiled coil</keyword>
<name>A0A2A3EHW3_APICC</name>
<reference evidence="6 7" key="1">
    <citation type="submission" date="2014-07" db="EMBL/GenBank/DDBJ databases">
        <title>Genomic and transcriptomic analysis on Apis cerana provide comprehensive insights into honey bee biology.</title>
        <authorList>
            <person name="Diao Q."/>
            <person name="Sun L."/>
            <person name="Zheng H."/>
            <person name="Zheng H."/>
            <person name="Xu S."/>
            <person name="Wang S."/>
            <person name="Zeng Z."/>
            <person name="Hu F."/>
            <person name="Su S."/>
            <person name="Wu J."/>
        </authorList>
    </citation>
    <scope>NUCLEOTIDE SEQUENCE [LARGE SCALE GENOMIC DNA]</scope>
    <source>
        <tissue evidence="6">Pupae without intestine</tissue>
    </source>
</reference>
<feature type="domain" description="Centrosomin N-terminal motif 1" evidence="5">
    <location>
        <begin position="76"/>
        <end position="147"/>
    </location>
</feature>
<dbReference type="STRING" id="94128.A0A2A3EHW3"/>
<feature type="coiled-coil region" evidence="3">
    <location>
        <begin position="77"/>
        <end position="268"/>
    </location>
</feature>
<dbReference type="GO" id="GO:0001578">
    <property type="term" value="P:microtubule bundle formation"/>
    <property type="evidence" value="ECO:0007669"/>
    <property type="project" value="TreeGrafter"/>
</dbReference>
<feature type="coiled-coil region" evidence="3">
    <location>
        <begin position="436"/>
        <end position="536"/>
    </location>
</feature>
<evidence type="ECO:0000256" key="3">
    <source>
        <dbReference type="SAM" id="Coils"/>
    </source>
</evidence>
<sequence length="1425" mass="165677">MGDFMDETAATTNYFDVIPRGMGCGRSLPDTSNTFGIVQDRPIQVHVMFGANVRSPGKTSPAGMIGNREGTGIGRTMKEYEDQLEALKKENFNLKLRIYFLEERMGITSADENAIKKNIELKVEIESLRKELVEKQELLSQAAKAFELIEEQKEVSSRNQVQYQQSLENEREKIRKLEKELAEYQEKMVDASIYYKEAFGITPEKALENEEKLHQMEELVASLEAEVKQVTSSLDEERVWAQELESERDEFRERLEAETRLKENLDAERLEDIGALRTRVKELEEHLLKRDTVVQQCKNELLEKERIIKEKNLQLEERCRLYEELNAVSEKRKKQVDQLRVSIKTRDDALTDLNNKHRALLSQVTYRYICLIYDFENGYAKRSSPPNSPSTVNPNEDPLQMRMGQKVTMQGMTKRVNTCLDWEPNRERSTRMKSPVHGLSGEIKDVRDLIKEIEDKESELKRQEETRKQLVLKLCNMQKHVETTDYKLKKLEGEHEKAIKTIQGFMERQQQLENTKLRKEQKIMELEIELNRLRECESLKASRDGHNQFVRRDFSTDMTDDPERDPSTQVDIMIFRLCMLVSTFLKNHMQRFDEMEAKINDLRDQIEAIKAEKSRLEKENEVESEELKGQLQDREKKIEMLEMEKRTIMEQLEGKVSELEKLKGELAKNDAEDSTKREDFIRELKQREAEIEEKNEKIEQLSKELQVKTQNLQKLVNTELWSKNKEIAKLHNHMTASHCHERSRNKSDVTQESATVQLSALIKELNDIGIKVTFTNEVVQLNYVDGNESIDVKTMTDYVQRLVAQKNELEKEVDYLKWLKLVSKPDFATEIDGYSDNKTERVKKYCELMRTHLKDLVKFMKEMLKNGDYADTIGNERRKIVFDVLINSKILSDDFVNALEGISSNDIAFNPDDTNPRLIDNPVKKSRSENLISAKTQTSTQSDSEAFSEPDRTVSMARIGLQETQQKSLNRSRFSKYTKTFTDSEDSLEYVPYYKSYQNDLNDSEANHQIQELKETNALLYTELSALRSELNTKISFDCLFDEKISPLIIKLEKSQKYCEKLQSALERRIHEVHALKKENKQNSTRKAQLEKKLVDLENMATEMNKQKAELMHYKENSERKSTEMLITLNRENDTLRSRIKKLEDENESAKANISTLTKELDHLTLSHSQILVENTKLTNDKLRLEQEIRKTENRCDMTVRSMHDKFNKEISDLNQINESQRTRLQELEVTNKELRRHVAVCEGSDSAPSSSGVSSIPTESMLKQTCEDIMQDYQAYNNSQYWLSINYSTIGGRSKSSCSPDLGIESDAAVTTTRPLKDTLKITESMTNLLSDEDNSNGNRPAREVDSESPLPIEGLDEVEALKQENEALKRRLMKTRRTLEDTFQHLSASNKNKKNVEKAITKQLQITKNILKKTRTYEEPLDN</sequence>
<evidence type="ECO:0000256" key="4">
    <source>
        <dbReference type="SAM" id="MobiDB-lite"/>
    </source>
</evidence>
<dbReference type="Pfam" id="PF07989">
    <property type="entry name" value="Cnn_1N"/>
    <property type="match status" value="1"/>
</dbReference>
<organism evidence="6 7">
    <name type="scientific">Apis cerana cerana</name>
    <name type="common">Oriental honeybee</name>
    <dbReference type="NCBI Taxonomy" id="94128"/>
    <lineage>
        <taxon>Eukaryota</taxon>
        <taxon>Metazoa</taxon>
        <taxon>Ecdysozoa</taxon>
        <taxon>Arthropoda</taxon>
        <taxon>Hexapoda</taxon>
        <taxon>Insecta</taxon>
        <taxon>Pterygota</taxon>
        <taxon>Neoptera</taxon>
        <taxon>Endopterygota</taxon>
        <taxon>Hymenoptera</taxon>
        <taxon>Apocrita</taxon>
        <taxon>Aculeata</taxon>
        <taxon>Apoidea</taxon>
        <taxon>Anthophila</taxon>
        <taxon>Apidae</taxon>
        <taxon>Apis</taxon>
    </lineage>
</organism>
<dbReference type="GO" id="GO:0005737">
    <property type="term" value="C:cytoplasm"/>
    <property type="evidence" value="ECO:0007669"/>
    <property type="project" value="UniProtKB-SubCell"/>
</dbReference>
<accession>A0A2A3EHW3</accession>
<evidence type="ECO:0000259" key="5">
    <source>
        <dbReference type="Pfam" id="PF07989"/>
    </source>
</evidence>
<dbReference type="GO" id="GO:0000132">
    <property type="term" value="P:establishment of mitotic spindle orientation"/>
    <property type="evidence" value="ECO:0007669"/>
    <property type="project" value="TreeGrafter"/>
</dbReference>
<feature type="coiled-coil region" evidence="3">
    <location>
        <begin position="994"/>
        <end position="1030"/>
    </location>
</feature>
<evidence type="ECO:0000256" key="1">
    <source>
        <dbReference type="ARBA" id="ARBA00004496"/>
    </source>
</evidence>
<feature type="coiled-coil region" evidence="3">
    <location>
        <begin position="1059"/>
        <end position="1238"/>
    </location>
</feature>
<proteinExistence type="predicted"/>
<dbReference type="GO" id="GO:0007059">
    <property type="term" value="P:chromosome segregation"/>
    <property type="evidence" value="ECO:0007669"/>
    <property type="project" value="TreeGrafter"/>
</dbReference>
<dbReference type="PANTHER" id="PTHR46930">
    <property type="entry name" value="CDK5 REGULATORY SUBUNIT-ASSOCIATED PROTEIN 2"/>
    <property type="match status" value="1"/>
</dbReference>
<dbReference type="OrthoDB" id="10255000at2759"/>
<evidence type="ECO:0000256" key="2">
    <source>
        <dbReference type="ARBA" id="ARBA00022490"/>
    </source>
</evidence>
<evidence type="ECO:0000313" key="7">
    <source>
        <dbReference type="Proteomes" id="UP000242457"/>
    </source>
</evidence>
<feature type="coiled-coil region" evidence="3">
    <location>
        <begin position="585"/>
        <end position="718"/>
    </location>
</feature>
<dbReference type="GO" id="GO:0046600">
    <property type="term" value="P:negative regulation of centriole replication"/>
    <property type="evidence" value="ECO:0007669"/>
    <property type="project" value="TreeGrafter"/>
</dbReference>
<dbReference type="EMBL" id="KZ288239">
    <property type="protein sequence ID" value="PBC31307.1"/>
    <property type="molecule type" value="Genomic_DNA"/>
</dbReference>
<dbReference type="GO" id="GO:0007099">
    <property type="term" value="P:centriole replication"/>
    <property type="evidence" value="ECO:0007669"/>
    <property type="project" value="TreeGrafter"/>
</dbReference>
<dbReference type="InterPro" id="IPR042791">
    <property type="entry name" value="CDK5RAP2"/>
</dbReference>
<dbReference type="GO" id="GO:0008017">
    <property type="term" value="F:microtubule binding"/>
    <property type="evidence" value="ECO:0007669"/>
    <property type="project" value="TreeGrafter"/>
</dbReference>
<feature type="region of interest" description="Disordered" evidence="4">
    <location>
        <begin position="1329"/>
        <end position="1353"/>
    </location>
</feature>
<dbReference type="GO" id="GO:0035371">
    <property type="term" value="C:microtubule plus-end"/>
    <property type="evidence" value="ECO:0007669"/>
    <property type="project" value="TreeGrafter"/>
</dbReference>
<dbReference type="GO" id="GO:0000242">
    <property type="term" value="C:pericentriolar material"/>
    <property type="evidence" value="ECO:0007669"/>
    <property type="project" value="TreeGrafter"/>
</dbReference>
<dbReference type="GO" id="GO:0043015">
    <property type="term" value="F:gamma-tubulin binding"/>
    <property type="evidence" value="ECO:0007669"/>
    <property type="project" value="TreeGrafter"/>
</dbReference>
<dbReference type="Proteomes" id="UP000242457">
    <property type="component" value="Unassembled WGS sequence"/>
</dbReference>
<protein>
    <submittedName>
        <fullName evidence="6">Centrosomin</fullName>
    </submittedName>
</protein>
<dbReference type="InterPro" id="IPR012943">
    <property type="entry name" value="Cnn_1N"/>
</dbReference>
<comment type="subcellular location">
    <subcellularLocation>
        <location evidence="1">Cytoplasm</location>
    </subcellularLocation>
</comment>
<keyword evidence="7" id="KW-1185">Reference proteome</keyword>
<dbReference type="PANTHER" id="PTHR46930:SF1">
    <property type="entry name" value="CDK5 REGULATORY SUBUNIT-ASSOCIATED PROTEIN 2"/>
    <property type="match status" value="1"/>
</dbReference>
<evidence type="ECO:0000313" key="6">
    <source>
        <dbReference type="EMBL" id="PBC31307.1"/>
    </source>
</evidence>
<dbReference type="GO" id="GO:0097431">
    <property type="term" value="C:mitotic spindle pole"/>
    <property type="evidence" value="ECO:0007669"/>
    <property type="project" value="TreeGrafter"/>
</dbReference>
<keyword evidence="2" id="KW-0963">Cytoplasm</keyword>
<gene>
    <name evidence="6" type="ORF">APICC_05937</name>
</gene>
<dbReference type="GO" id="GO:0090266">
    <property type="term" value="P:regulation of mitotic cell cycle spindle assembly checkpoint"/>
    <property type="evidence" value="ECO:0007669"/>
    <property type="project" value="TreeGrafter"/>
</dbReference>